<evidence type="ECO:0000256" key="7">
    <source>
        <dbReference type="RuleBase" id="RU003918"/>
    </source>
</evidence>
<dbReference type="InterPro" id="IPR036316">
    <property type="entry name" value="Pili_assmbl_chap_C_dom_sf"/>
</dbReference>
<name>A0AAN2FA27_ENTAG</name>
<comment type="subcellular location">
    <subcellularLocation>
        <location evidence="1 7">Periplasm</location>
    </subcellularLocation>
</comment>
<dbReference type="RefSeq" id="WP_031593479.1">
    <property type="nucleotide sequence ID" value="NZ_JNVA01000054.1"/>
</dbReference>
<feature type="domain" description="Pili assembly chaperone N-terminal" evidence="8">
    <location>
        <begin position="28"/>
        <end position="145"/>
    </location>
</feature>
<proteinExistence type="inferred from homology"/>
<dbReference type="GO" id="GO:0030288">
    <property type="term" value="C:outer membrane-bounded periplasmic space"/>
    <property type="evidence" value="ECO:0007669"/>
    <property type="project" value="InterPro"/>
</dbReference>
<evidence type="ECO:0000256" key="4">
    <source>
        <dbReference type="ARBA" id="ARBA00022729"/>
    </source>
</evidence>
<evidence type="ECO:0000259" key="9">
    <source>
        <dbReference type="Pfam" id="PF02753"/>
    </source>
</evidence>
<gene>
    <name evidence="10" type="ORF">DAPPPG734_01375</name>
</gene>
<dbReference type="InterPro" id="IPR050643">
    <property type="entry name" value="Periplasmic_pilus_chap"/>
</dbReference>
<comment type="similarity">
    <text evidence="2 7">Belongs to the periplasmic pilus chaperone family.</text>
</comment>
<dbReference type="InterPro" id="IPR016147">
    <property type="entry name" value="Pili_assmbl_chaperone_N"/>
</dbReference>
<dbReference type="GO" id="GO:0071555">
    <property type="term" value="P:cell wall organization"/>
    <property type="evidence" value="ECO:0007669"/>
    <property type="project" value="InterPro"/>
</dbReference>
<dbReference type="InterPro" id="IPR016148">
    <property type="entry name" value="Pili_assmbl_chaperone_C"/>
</dbReference>
<keyword evidence="3" id="KW-1029">Fimbrium biogenesis</keyword>
<protein>
    <submittedName>
        <fullName evidence="10">Fimbria/pilus periplasmic chaperone</fullName>
    </submittedName>
</protein>
<dbReference type="Pfam" id="PF02753">
    <property type="entry name" value="PapD_C"/>
    <property type="match status" value="1"/>
</dbReference>
<evidence type="ECO:0000313" key="10">
    <source>
        <dbReference type="EMBL" id="CAH6161038.1"/>
    </source>
</evidence>
<dbReference type="FunFam" id="2.60.40.10:FF:000458">
    <property type="entry name" value="Molecular chaperone FimC"/>
    <property type="match status" value="1"/>
</dbReference>
<dbReference type="Pfam" id="PF00345">
    <property type="entry name" value="PapD_N"/>
    <property type="match status" value="1"/>
</dbReference>
<evidence type="ECO:0000256" key="3">
    <source>
        <dbReference type="ARBA" id="ARBA00022558"/>
    </source>
</evidence>
<dbReference type="InterPro" id="IPR001829">
    <property type="entry name" value="Pili_assmbl_chaperone_bac"/>
</dbReference>
<keyword evidence="6 7" id="KW-0143">Chaperone</keyword>
<organism evidence="10 11">
    <name type="scientific">Enterobacter agglomerans</name>
    <name type="common">Erwinia herbicola</name>
    <name type="synonym">Pantoea agglomerans</name>
    <dbReference type="NCBI Taxonomy" id="549"/>
    <lineage>
        <taxon>Bacteria</taxon>
        <taxon>Pseudomonadati</taxon>
        <taxon>Pseudomonadota</taxon>
        <taxon>Gammaproteobacteria</taxon>
        <taxon>Enterobacterales</taxon>
        <taxon>Erwiniaceae</taxon>
        <taxon>Pantoea</taxon>
        <taxon>Pantoea agglomerans group</taxon>
    </lineage>
</organism>
<evidence type="ECO:0000256" key="1">
    <source>
        <dbReference type="ARBA" id="ARBA00004418"/>
    </source>
</evidence>
<dbReference type="SUPFAM" id="SSF49354">
    <property type="entry name" value="PapD-like"/>
    <property type="match status" value="1"/>
</dbReference>
<evidence type="ECO:0000256" key="2">
    <source>
        <dbReference type="ARBA" id="ARBA00007399"/>
    </source>
</evidence>
<dbReference type="Gene3D" id="2.60.40.10">
    <property type="entry name" value="Immunoglobulins"/>
    <property type="match status" value="2"/>
</dbReference>
<keyword evidence="5" id="KW-0574">Periplasm</keyword>
<accession>A0AAN2FA27</accession>
<reference evidence="10" key="1">
    <citation type="submission" date="2022-05" db="EMBL/GenBank/DDBJ databases">
        <authorList>
            <person name="Pothier F. J."/>
        </authorList>
    </citation>
    <scope>NUCLEOTIDE SEQUENCE</scope>
    <source>
        <strain evidence="10">DAPP-PG734</strain>
    </source>
</reference>
<evidence type="ECO:0000313" key="11">
    <source>
        <dbReference type="Proteomes" id="UP001158961"/>
    </source>
</evidence>
<evidence type="ECO:0000256" key="5">
    <source>
        <dbReference type="ARBA" id="ARBA00022764"/>
    </source>
</evidence>
<evidence type="ECO:0000256" key="6">
    <source>
        <dbReference type="ARBA" id="ARBA00023186"/>
    </source>
</evidence>
<dbReference type="Proteomes" id="UP001158961">
    <property type="component" value="Chromosome"/>
</dbReference>
<dbReference type="SUPFAM" id="SSF49584">
    <property type="entry name" value="Periplasmic chaperone C-domain"/>
    <property type="match status" value="1"/>
</dbReference>
<dbReference type="InterPro" id="IPR018046">
    <property type="entry name" value="Pili_assmbl_chaperone_CS"/>
</dbReference>
<dbReference type="PANTHER" id="PTHR30251">
    <property type="entry name" value="PILUS ASSEMBLY CHAPERONE"/>
    <property type="match status" value="1"/>
</dbReference>
<dbReference type="PROSITE" id="PS00635">
    <property type="entry name" value="PILI_CHAPERONE"/>
    <property type="match status" value="1"/>
</dbReference>
<dbReference type="AlphaFoldDB" id="A0AAN2FA27"/>
<evidence type="ECO:0000259" key="8">
    <source>
        <dbReference type="Pfam" id="PF00345"/>
    </source>
</evidence>
<dbReference type="EMBL" id="OW970315">
    <property type="protein sequence ID" value="CAH6161038.1"/>
    <property type="molecule type" value="Genomic_DNA"/>
</dbReference>
<dbReference type="PRINTS" id="PR00969">
    <property type="entry name" value="CHAPERONPILI"/>
</dbReference>
<dbReference type="InterPro" id="IPR013783">
    <property type="entry name" value="Ig-like_fold"/>
</dbReference>
<dbReference type="PANTHER" id="PTHR30251:SF6">
    <property type="entry name" value="FIMBRIAL CHAPERONE YFCS-RELATED"/>
    <property type="match status" value="1"/>
</dbReference>
<feature type="domain" description="Pili assembly chaperone C-terminal" evidence="9">
    <location>
        <begin position="170"/>
        <end position="231"/>
    </location>
</feature>
<keyword evidence="4" id="KW-0732">Signal</keyword>
<sequence>MSISNQHALLGIGLLAGIFFGQQASAAIALDRTRVIFPGNEHAISLNIHNENTQLPFLAQAWLEDSNGKKITSPLVILPPLQRLEPGASSQLEIRAMPAAMQLPQDRETLFYFNLREIPPRSKTPNTLQLALQTRVKFFYRPKALNLTNGTAVAFQQKLKLSRQGQNEVVNNPTPYYISLVAAHSHTAHDSVSGFRPLMIAPGSSASLGAIADALGSEPTLTYINDYGGSVDLSFHCAGSQCQVADSAR</sequence>
<dbReference type="InterPro" id="IPR008962">
    <property type="entry name" value="PapD-like_sf"/>
</dbReference>